<dbReference type="AlphaFoldDB" id="A0A090DBQ5"/>
<dbReference type="InterPro" id="IPR006076">
    <property type="entry name" value="FAD-dep_OxRdtase"/>
</dbReference>
<gene>
    <name evidence="3" type="ORF">MPL3356_130024</name>
</gene>
<evidence type="ECO:0000259" key="2">
    <source>
        <dbReference type="Pfam" id="PF01266"/>
    </source>
</evidence>
<dbReference type="Pfam" id="PF01266">
    <property type="entry name" value="DAO"/>
    <property type="match status" value="1"/>
</dbReference>
<dbReference type="STRING" id="69974.MPLDJ20_80045"/>
<dbReference type="Gene3D" id="3.50.50.60">
    <property type="entry name" value="FAD/NAD(P)-binding domain"/>
    <property type="match status" value="1"/>
</dbReference>
<dbReference type="PANTHER" id="PTHR13847">
    <property type="entry name" value="SARCOSINE DEHYDROGENASE-RELATED"/>
    <property type="match status" value="1"/>
</dbReference>
<dbReference type="Proteomes" id="UP000045285">
    <property type="component" value="Unassembled WGS sequence"/>
</dbReference>
<dbReference type="GO" id="GO:0016491">
    <property type="term" value="F:oxidoreductase activity"/>
    <property type="evidence" value="ECO:0007669"/>
    <property type="project" value="UniProtKB-KW"/>
</dbReference>
<keyword evidence="1" id="KW-0560">Oxidoreductase</keyword>
<proteinExistence type="predicted"/>
<evidence type="ECO:0000313" key="3">
    <source>
        <dbReference type="EMBL" id="CDX12848.1"/>
    </source>
</evidence>
<protein>
    <submittedName>
        <fullName evidence="3">FAD dependent oxidoreductase</fullName>
    </submittedName>
</protein>
<dbReference type="PRINTS" id="PR00411">
    <property type="entry name" value="PNDRDTASEI"/>
</dbReference>
<dbReference type="Gene3D" id="3.30.9.10">
    <property type="entry name" value="D-Amino Acid Oxidase, subunit A, domain 2"/>
    <property type="match status" value="1"/>
</dbReference>
<sequence>MPAAFSDPIWCKPETTPAFRSQLSASGTLDAVIVGGGIMGLSTALHAARAGLSIQVLDAGAIGQGASGLNGGQVIPGLKYDPEWLLRHFGKERGEALVAFAASTADAVFDVIRDEKLAVPFTRNGWIQAAHTETALKAAASRDRQWRSRGADVELLDKAGIAAMTGAKGYLGGWLDRRAGVIDPLSYTMELARVAAAAGAKIAEQQRVVKLAKEADAWRVSTQGGAELRAKSVVLATNAYTDGLLPGLAQTIVPLHSFQIATVPLPADLAADILPGGQAVSDSRRILVYYRRSPDGRMVLGGRGRMALPSSAADWAHCERALLRLYPALAGIAIEKRWFGRVALTPDHLPHLHEPEKGLLAVVGCQGRGVGLMSALGKRMANYLASGDARQLPFPLSPIKPIPFHAFRQVGVAAAITWYRMLDAFER</sequence>
<accession>A0A090DBQ5</accession>
<feature type="domain" description="FAD dependent oxidoreductase" evidence="2">
    <location>
        <begin position="30"/>
        <end position="382"/>
    </location>
</feature>
<name>A0A090DBQ5_MESPL</name>
<dbReference type="EMBL" id="CCMZ01000005">
    <property type="protein sequence ID" value="CDX12848.1"/>
    <property type="molecule type" value="Genomic_DNA"/>
</dbReference>
<organism evidence="3 4">
    <name type="scientific">Mesorhizobium plurifarium</name>
    <dbReference type="NCBI Taxonomy" id="69974"/>
    <lineage>
        <taxon>Bacteria</taxon>
        <taxon>Pseudomonadati</taxon>
        <taxon>Pseudomonadota</taxon>
        <taxon>Alphaproteobacteria</taxon>
        <taxon>Hyphomicrobiales</taxon>
        <taxon>Phyllobacteriaceae</taxon>
        <taxon>Mesorhizobium</taxon>
    </lineage>
</organism>
<evidence type="ECO:0000256" key="1">
    <source>
        <dbReference type="ARBA" id="ARBA00023002"/>
    </source>
</evidence>
<dbReference type="SUPFAM" id="SSF51905">
    <property type="entry name" value="FAD/NAD(P)-binding domain"/>
    <property type="match status" value="1"/>
</dbReference>
<dbReference type="GO" id="GO:0005737">
    <property type="term" value="C:cytoplasm"/>
    <property type="evidence" value="ECO:0007669"/>
    <property type="project" value="TreeGrafter"/>
</dbReference>
<dbReference type="InterPro" id="IPR036188">
    <property type="entry name" value="FAD/NAD-bd_sf"/>
</dbReference>
<reference evidence="4" key="1">
    <citation type="submission" date="2014-08" db="EMBL/GenBank/DDBJ databases">
        <authorList>
            <person name="Moulin L."/>
        </authorList>
    </citation>
    <scope>NUCLEOTIDE SEQUENCE [LARGE SCALE GENOMIC DNA]</scope>
</reference>
<dbReference type="PANTHER" id="PTHR13847:SF281">
    <property type="entry name" value="FAD DEPENDENT OXIDOREDUCTASE DOMAIN-CONTAINING PROTEIN"/>
    <property type="match status" value="1"/>
</dbReference>
<keyword evidence="4" id="KW-1185">Reference proteome</keyword>
<evidence type="ECO:0000313" key="4">
    <source>
        <dbReference type="Proteomes" id="UP000045285"/>
    </source>
</evidence>